<organism evidence="2 3">
    <name type="scientific">Thermobifida alba</name>
    <name type="common">Thermomonospora alba</name>
    <dbReference type="NCBI Taxonomy" id="53522"/>
    <lineage>
        <taxon>Bacteria</taxon>
        <taxon>Bacillati</taxon>
        <taxon>Actinomycetota</taxon>
        <taxon>Actinomycetes</taxon>
        <taxon>Streptosporangiales</taxon>
        <taxon>Nocardiopsidaceae</taxon>
        <taxon>Thermobifida</taxon>
    </lineage>
</organism>
<evidence type="ECO:0000256" key="1">
    <source>
        <dbReference type="SAM" id="MobiDB-lite"/>
    </source>
</evidence>
<accession>A0ABY4L405</accession>
<name>A0ABY4L405_THEAE</name>
<dbReference type="EMBL" id="CP051627">
    <property type="protein sequence ID" value="UPT22089.1"/>
    <property type="molecule type" value="Genomic_DNA"/>
</dbReference>
<dbReference type="PANTHER" id="PTHR48228">
    <property type="entry name" value="SUCCINYL-COA--D-CITRAMALATE COA-TRANSFERASE"/>
    <property type="match status" value="1"/>
</dbReference>
<evidence type="ECO:0000313" key="2">
    <source>
        <dbReference type="EMBL" id="UPT22089.1"/>
    </source>
</evidence>
<sequence length="381" mass="39538">MSGTGGGPLAGVRVLDLSRLLPGASCTRLLRDLGAEVVKVERPGVGDDLRHEAPEVADGVSAVHQFLDAGKRSVALDLKNPDDVALVLALGERADAVLESFRPGVADRLGVGYAQFAARNPAVVYVSLSGYGQDGPRSHEPGHDINFCAEAGVLSTTGSAESGPALSAVLTADMTGGSLAATAVLAGVLQARATGRGSHVDVSLYEAAHWALALPMSAHLAGGPDWANQSGPLNGGLPCYRVYACADGRHIAVGALEPVFWERLVALLDRPDLADRRTDPTAIGELAAVFAQRPLAEWLDLLGDAQVCVSPVRTLPEAAADPHLRSRGGVVTAGEEWTVEQPGCPIRFAGHEVRRAVAPELDGDGPWAREQVSPAPPRSGA</sequence>
<keyword evidence="2" id="KW-0808">Transferase</keyword>
<dbReference type="InterPro" id="IPR050509">
    <property type="entry name" value="CoA-transferase_III"/>
</dbReference>
<dbReference type="Gene3D" id="3.30.1540.10">
    <property type="entry name" value="formyl-coa transferase, domain 3"/>
    <property type="match status" value="1"/>
</dbReference>
<dbReference type="InterPro" id="IPR003673">
    <property type="entry name" value="CoA-Trfase_fam_III"/>
</dbReference>
<dbReference type="Pfam" id="PF02515">
    <property type="entry name" value="CoA_transf_3"/>
    <property type="match status" value="1"/>
</dbReference>
<gene>
    <name evidence="2" type="ORF">FOF52_14885</name>
</gene>
<dbReference type="InterPro" id="IPR023606">
    <property type="entry name" value="CoA-Trfase_III_dom_1_sf"/>
</dbReference>
<dbReference type="PANTHER" id="PTHR48228:SF5">
    <property type="entry name" value="ALPHA-METHYLACYL-COA RACEMASE"/>
    <property type="match status" value="1"/>
</dbReference>
<dbReference type="GO" id="GO:0016740">
    <property type="term" value="F:transferase activity"/>
    <property type="evidence" value="ECO:0007669"/>
    <property type="project" value="UniProtKB-KW"/>
</dbReference>
<protein>
    <submittedName>
        <fullName evidence="2">CoA transferase</fullName>
    </submittedName>
</protein>
<evidence type="ECO:0000313" key="3">
    <source>
        <dbReference type="Proteomes" id="UP000832041"/>
    </source>
</evidence>
<keyword evidence="3" id="KW-1185">Reference proteome</keyword>
<reference evidence="2 3" key="1">
    <citation type="submission" date="2020-04" db="EMBL/GenBank/DDBJ databases">
        <title>Thermobifida alba genome sequencing and assembly.</title>
        <authorList>
            <person name="Luzics S."/>
            <person name="Horvath B."/>
            <person name="Nagy I."/>
            <person name="Toth A."/>
            <person name="Nagy I."/>
            <person name="Kukolya J."/>
        </authorList>
    </citation>
    <scope>NUCLEOTIDE SEQUENCE [LARGE SCALE GENOMIC DNA]</scope>
    <source>
        <strain evidence="2 3">DSM 43795</strain>
    </source>
</reference>
<dbReference type="SUPFAM" id="SSF89796">
    <property type="entry name" value="CoA-transferase family III (CaiB/BaiF)"/>
    <property type="match status" value="1"/>
</dbReference>
<feature type="region of interest" description="Disordered" evidence="1">
    <location>
        <begin position="359"/>
        <end position="381"/>
    </location>
</feature>
<dbReference type="InterPro" id="IPR044855">
    <property type="entry name" value="CoA-Trfase_III_dom3_sf"/>
</dbReference>
<proteinExistence type="predicted"/>
<dbReference type="Proteomes" id="UP000832041">
    <property type="component" value="Chromosome"/>
</dbReference>
<dbReference type="Gene3D" id="3.40.50.10540">
    <property type="entry name" value="Crotonobetainyl-coa:carnitine coa-transferase, domain 1"/>
    <property type="match status" value="1"/>
</dbReference>
<dbReference type="RefSeq" id="WP_248590575.1">
    <property type="nucleotide sequence ID" value="NZ_BAABEB010000005.1"/>
</dbReference>